<name>A0A8D8WUK0_9HEMI</name>
<protein>
    <submittedName>
        <fullName evidence="2">Uncharacterized protein</fullName>
    </submittedName>
</protein>
<dbReference type="EMBL" id="HBUF01230158">
    <property type="protein sequence ID" value="CAG6673048.1"/>
    <property type="molecule type" value="Transcribed_RNA"/>
</dbReference>
<keyword evidence="1" id="KW-0472">Membrane</keyword>
<keyword evidence="1" id="KW-1133">Transmembrane helix</keyword>
<feature type="transmembrane region" description="Helical" evidence="1">
    <location>
        <begin position="21"/>
        <end position="43"/>
    </location>
</feature>
<reference evidence="2" key="1">
    <citation type="submission" date="2021-05" db="EMBL/GenBank/DDBJ databases">
        <authorList>
            <person name="Alioto T."/>
            <person name="Alioto T."/>
            <person name="Gomez Garrido J."/>
        </authorList>
    </citation>
    <scope>NUCLEOTIDE SEQUENCE</scope>
</reference>
<organism evidence="2">
    <name type="scientific">Cacopsylla melanoneura</name>
    <dbReference type="NCBI Taxonomy" id="428564"/>
    <lineage>
        <taxon>Eukaryota</taxon>
        <taxon>Metazoa</taxon>
        <taxon>Ecdysozoa</taxon>
        <taxon>Arthropoda</taxon>
        <taxon>Hexapoda</taxon>
        <taxon>Insecta</taxon>
        <taxon>Pterygota</taxon>
        <taxon>Neoptera</taxon>
        <taxon>Paraneoptera</taxon>
        <taxon>Hemiptera</taxon>
        <taxon>Sternorrhyncha</taxon>
        <taxon>Psylloidea</taxon>
        <taxon>Psyllidae</taxon>
        <taxon>Psyllinae</taxon>
        <taxon>Cacopsylla</taxon>
    </lineage>
</organism>
<dbReference type="AlphaFoldDB" id="A0A8D8WUK0"/>
<sequence>MVTKSDKISPTVACMRKCVRIFFRSILYSHIFFVSLTAIQLSQLRPCGRNLHTKFQWFKMMGTFYKINSMLIKYHFKFNFALIYEQICFVPTLFFILVCTLGIIYSNPSFIHIILAFYLDSMLFCVVGHNMRFK</sequence>
<accession>A0A8D8WUK0</accession>
<feature type="transmembrane region" description="Helical" evidence="1">
    <location>
        <begin position="83"/>
        <end position="104"/>
    </location>
</feature>
<evidence type="ECO:0000313" key="2">
    <source>
        <dbReference type="EMBL" id="CAG6673048.1"/>
    </source>
</evidence>
<evidence type="ECO:0000256" key="1">
    <source>
        <dbReference type="SAM" id="Phobius"/>
    </source>
</evidence>
<feature type="transmembrane region" description="Helical" evidence="1">
    <location>
        <begin position="110"/>
        <end position="128"/>
    </location>
</feature>
<keyword evidence="1" id="KW-0812">Transmembrane</keyword>
<proteinExistence type="predicted"/>